<dbReference type="AlphaFoldDB" id="A0A0F9IVJ5"/>
<organism evidence="1">
    <name type="scientific">marine sediment metagenome</name>
    <dbReference type="NCBI Taxonomy" id="412755"/>
    <lineage>
        <taxon>unclassified sequences</taxon>
        <taxon>metagenomes</taxon>
        <taxon>ecological metagenomes</taxon>
    </lineage>
</organism>
<name>A0A0F9IVJ5_9ZZZZ</name>
<dbReference type="EMBL" id="LAZR01018092">
    <property type="protein sequence ID" value="KKL97750.1"/>
    <property type="molecule type" value="Genomic_DNA"/>
</dbReference>
<accession>A0A0F9IVJ5</accession>
<gene>
    <name evidence="1" type="ORF">LCGC14_1831330</name>
</gene>
<evidence type="ECO:0000313" key="1">
    <source>
        <dbReference type="EMBL" id="KKL97750.1"/>
    </source>
</evidence>
<sequence>MARQWMTPEGFVIDEDGEDEYMLPVGFVINEDQAVAAGGVTLPIFDNHYRSMRAA</sequence>
<comment type="caution">
    <text evidence="1">The sequence shown here is derived from an EMBL/GenBank/DDBJ whole genome shotgun (WGS) entry which is preliminary data.</text>
</comment>
<proteinExistence type="predicted"/>
<reference evidence="1" key="1">
    <citation type="journal article" date="2015" name="Nature">
        <title>Complex archaea that bridge the gap between prokaryotes and eukaryotes.</title>
        <authorList>
            <person name="Spang A."/>
            <person name="Saw J.H."/>
            <person name="Jorgensen S.L."/>
            <person name="Zaremba-Niedzwiedzka K."/>
            <person name="Martijn J."/>
            <person name="Lind A.E."/>
            <person name="van Eijk R."/>
            <person name="Schleper C."/>
            <person name="Guy L."/>
            <person name="Ettema T.J."/>
        </authorList>
    </citation>
    <scope>NUCLEOTIDE SEQUENCE</scope>
</reference>
<protein>
    <submittedName>
        <fullName evidence="1">Uncharacterized protein</fullName>
    </submittedName>
</protein>